<dbReference type="NCBIfam" id="TIGR00056">
    <property type="entry name" value="MlaE family lipid ABC transporter permease subunit"/>
    <property type="match status" value="1"/>
</dbReference>
<evidence type="ECO:0000313" key="4">
    <source>
        <dbReference type="Proteomes" id="UP000539642"/>
    </source>
</evidence>
<dbReference type="InterPro" id="IPR030802">
    <property type="entry name" value="Permease_MalE"/>
</dbReference>
<proteinExistence type="inferred from homology"/>
<evidence type="ECO:0000313" key="3">
    <source>
        <dbReference type="EMBL" id="MBB5349032.1"/>
    </source>
</evidence>
<dbReference type="AlphaFoldDB" id="A0A840UTB1"/>
<dbReference type="EMBL" id="JACHEO010000018">
    <property type="protein sequence ID" value="MBB5349032.1"/>
    <property type="molecule type" value="Genomic_DNA"/>
</dbReference>
<dbReference type="Pfam" id="PF02405">
    <property type="entry name" value="MlaE"/>
    <property type="match status" value="1"/>
</dbReference>
<dbReference type="Proteomes" id="UP000539642">
    <property type="component" value="Unassembled WGS sequence"/>
</dbReference>
<feature type="transmembrane region" description="Helical" evidence="1">
    <location>
        <begin position="349"/>
        <end position="370"/>
    </location>
</feature>
<dbReference type="PANTHER" id="PTHR30188:SF3">
    <property type="entry name" value="ABC TRANSPORTER PERMEASE"/>
    <property type="match status" value="1"/>
</dbReference>
<feature type="transmembrane region" description="Helical" evidence="1">
    <location>
        <begin position="166"/>
        <end position="183"/>
    </location>
</feature>
<accession>A0A840UTB1</accession>
<evidence type="ECO:0000256" key="1">
    <source>
        <dbReference type="RuleBase" id="RU362044"/>
    </source>
</evidence>
<keyword evidence="1" id="KW-0472">Membrane</keyword>
<organism evidence="3 4">
    <name type="scientific">Desulfoprunum benzoelyticum</name>
    <dbReference type="NCBI Taxonomy" id="1506996"/>
    <lineage>
        <taxon>Bacteria</taxon>
        <taxon>Pseudomonadati</taxon>
        <taxon>Thermodesulfobacteriota</taxon>
        <taxon>Desulfobulbia</taxon>
        <taxon>Desulfobulbales</taxon>
        <taxon>Desulfobulbaceae</taxon>
        <taxon>Desulfoprunum</taxon>
    </lineage>
</organism>
<sequence>MQPRLSPADISQPQPGLFVLSGCWTARTVAGADRKLEAIGDSEAVEVVVDGSQLEAIDSVGVWLLQQQCKKIRTAGRSVRLRDWPVNVQKLLDVIEKQIDIPVLRAPRRSFLEKIGRNGAAAWQGMVALLSFIGECALALVRIGLQPNRWRWRQVLKNIEISGFDALPIVGLTAFLLGIVVAYQGADQLRHYGANIFVVDLVGYAMLREFSPLITAIIIAGRSGSAYAAQIGTMVVTEEIDGMRTIGIEPIDFLVLPKIIALMVALPLLTVFADVTGVFGGMFMARSQLDVGFHEFLARFGSKIGLSALLVGVGKAVVFAAIIAIVGCYQGFRTKANADSVGRQTTRSVVQSIFIVIILDSGFSVIFSILGL</sequence>
<dbReference type="PANTHER" id="PTHR30188">
    <property type="entry name" value="ABC TRANSPORTER PERMEASE PROTEIN-RELATED"/>
    <property type="match status" value="1"/>
</dbReference>
<keyword evidence="4" id="KW-1185">Reference proteome</keyword>
<reference evidence="3 4" key="1">
    <citation type="submission" date="2020-08" db="EMBL/GenBank/DDBJ databases">
        <title>Genomic Encyclopedia of Type Strains, Phase IV (KMG-IV): sequencing the most valuable type-strain genomes for metagenomic binning, comparative biology and taxonomic classification.</title>
        <authorList>
            <person name="Goeker M."/>
        </authorList>
    </citation>
    <scope>NUCLEOTIDE SEQUENCE [LARGE SCALE GENOMIC DNA]</scope>
    <source>
        <strain evidence="3 4">DSM 28570</strain>
    </source>
</reference>
<feature type="transmembrane region" description="Helical" evidence="1">
    <location>
        <begin position="259"/>
        <end position="284"/>
    </location>
</feature>
<dbReference type="InterPro" id="IPR036513">
    <property type="entry name" value="STAS_dom_sf"/>
</dbReference>
<dbReference type="InterPro" id="IPR003453">
    <property type="entry name" value="ABC_MlaE_roteobac"/>
</dbReference>
<gene>
    <name evidence="3" type="ORF">HNQ81_002779</name>
</gene>
<comment type="caution">
    <text evidence="3">The sequence shown here is derived from an EMBL/GenBank/DDBJ whole genome shotgun (WGS) entry which is preliminary data.</text>
</comment>
<protein>
    <submittedName>
        <fullName evidence="3">Phospholipid/cholesterol/gamma-HCH transport system permease protein</fullName>
    </submittedName>
</protein>
<comment type="similarity">
    <text evidence="1">Belongs to the MlaE permease family.</text>
</comment>
<dbReference type="RefSeq" id="WP_183351847.1">
    <property type="nucleotide sequence ID" value="NZ_JACHEO010000018.1"/>
</dbReference>
<dbReference type="GO" id="GO:0043190">
    <property type="term" value="C:ATP-binding cassette (ABC) transporter complex"/>
    <property type="evidence" value="ECO:0007669"/>
    <property type="project" value="InterPro"/>
</dbReference>
<dbReference type="SUPFAM" id="SSF52091">
    <property type="entry name" value="SpoIIaa-like"/>
    <property type="match status" value="1"/>
</dbReference>
<name>A0A840UTB1_9BACT</name>
<evidence type="ECO:0000259" key="2">
    <source>
        <dbReference type="Pfam" id="PF13466"/>
    </source>
</evidence>
<dbReference type="InterPro" id="IPR058548">
    <property type="entry name" value="MlaB-like_STAS"/>
</dbReference>
<keyword evidence="1" id="KW-1133">Transmembrane helix</keyword>
<feature type="domain" description="MlaB-like STAS" evidence="2">
    <location>
        <begin position="19"/>
        <end position="95"/>
    </location>
</feature>
<dbReference type="Gene3D" id="3.30.750.24">
    <property type="entry name" value="STAS domain"/>
    <property type="match status" value="1"/>
</dbReference>
<feature type="transmembrane region" description="Helical" evidence="1">
    <location>
        <begin position="121"/>
        <end position="145"/>
    </location>
</feature>
<feature type="transmembrane region" description="Helical" evidence="1">
    <location>
        <begin position="304"/>
        <end position="329"/>
    </location>
</feature>
<dbReference type="PROSITE" id="PS51257">
    <property type="entry name" value="PROKAR_LIPOPROTEIN"/>
    <property type="match status" value="1"/>
</dbReference>
<dbReference type="Pfam" id="PF13466">
    <property type="entry name" value="STAS_2"/>
    <property type="match status" value="1"/>
</dbReference>
<dbReference type="GO" id="GO:0005548">
    <property type="term" value="F:phospholipid transporter activity"/>
    <property type="evidence" value="ECO:0007669"/>
    <property type="project" value="TreeGrafter"/>
</dbReference>
<keyword evidence="1" id="KW-0812">Transmembrane</keyword>